<protein>
    <submittedName>
        <fullName evidence="1">29010_t:CDS:1</fullName>
    </submittedName>
</protein>
<dbReference type="Proteomes" id="UP000789901">
    <property type="component" value="Unassembled WGS sequence"/>
</dbReference>
<feature type="non-terminal residue" evidence="1">
    <location>
        <position position="84"/>
    </location>
</feature>
<sequence length="84" mass="9804">KHLKLNGFEQLLPEYFIMLNNKKYEHYSSLSTKIKKLLQSNGLKVRTLNSTDKFSTIEHPNLVKGEWLIVGSQLIDNNGEDKWE</sequence>
<proteinExistence type="predicted"/>
<accession>A0ABN7WZ87</accession>
<keyword evidence="2" id="KW-1185">Reference proteome</keyword>
<organism evidence="1 2">
    <name type="scientific">Gigaspora margarita</name>
    <dbReference type="NCBI Taxonomy" id="4874"/>
    <lineage>
        <taxon>Eukaryota</taxon>
        <taxon>Fungi</taxon>
        <taxon>Fungi incertae sedis</taxon>
        <taxon>Mucoromycota</taxon>
        <taxon>Glomeromycotina</taxon>
        <taxon>Glomeromycetes</taxon>
        <taxon>Diversisporales</taxon>
        <taxon>Gigasporaceae</taxon>
        <taxon>Gigaspora</taxon>
    </lineage>
</organism>
<feature type="non-terminal residue" evidence="1">
    <location>
        <position position="1"/>
    </location>
</feature>
<comment type="caution">
    <text evidence="1">The sequence shown here is derived from an EMBL/GenBank/DDBJ whole genome shotgun (WGS) entry which is preliminary data.</text>
</comment>
<name>A0ABN7WZ87_GIGMA</name>
<dbReference type="EMBL" id="CAJVQB010075408">
    <property type="protein sequence ID" value="CAG8844312.1"/>
    <property type="molecule type" value="Genomic_DNA"/>
</dbReference>
<evidence type="ECO:0000313" key="1">
    <source>
        <dbReference type="EMBL" id="CAG8844312.1"/>
    </source>
</evidence>
<reference evidence="1 2" key="1">
    <citation type="submission" date="2021-06" db="EMBL/GenBank/DDBJ databases">
        <authorList>
            <person name="Kallberg Y."/>
            <person name="Tangrot J."/>
            <person name="Rosling A."/>
        </authorList>
    </citation>
    <scope>NUCLEOTIDE SEQUENCE [LARGE SCALE GENOMIC DNA]</scope>
    <source>
        <strain evidence="1 2">120-4 pot B 10/14</strain>
    </source>
</reference>
<gene>
    <name evidence="1" type="ORF">GMARGA_LOCUS37029</name>
</gene>
<evidence type="ECO:0000313" key="2">
    <source>
        <dbReference type="Proteomes" id="UP000789901"/>
    </source>
</evidence>